<dbReference type="InterPro" id="IPR046347">
    <property type="entry name" value="bZIP_sf"/>
</dbReference>
<dbReference type="EMBL" id="ML736381">
    <property type="protein sequence ID" value="KAE8372008.1"/>
    <property type="molecule type" value="Genomic_DNA"/>
</dbReference>
<protein>
    <recommendedName>
        <fullName evidence="2">BZIP domain-containing protein</fullName>
    </recommendedName>
</protein>
<feature type="compositionally biased region" description="Basic residues" evidence="1">
    <location>
        <begin position="41"/>
        <end position="52"/>
    </location>
</feature>
<feature type="region of interest" description="Disordered" evidence="1">
    <location>
        <begin position="166"/>
        <end position="189"/>
    </location>
</feature>
<dbReference type="GO" id="GO:0003700">
    <property type="term" value="F:DNA-binding transcription factor activity"/>
    <property type="evidence" value="ECO:0007669"/>
    <property type="project" value="InterPro"/>
</dbReference>
<feature type="region of interest" description="Disordered" evidence="1">
    <location>
        <begin position="1"/>
        <end position="64"/>
    </location>
</feature>
<dbReference type="CDD" id="cd14688">
    <property type="entry name" value="bZIP_YAP"/>
    <property type="match status" value="1"/>
</dbReference>
<evidence type="ECO:0000256" key="1">
    <source>
        <dbReference type="SAM" id="MobiDB-lite"/>
    </source>
</evidence>
<gene>
    <name evidence="3" type="ORF">BDV26DRAFT_109854</name>
</gene>
<dbReference type="PANTHER" id="PTHR40618:SF1">
    <property type="entry name" value="B-ZIP TRANSCRIPTION FACTOR (EUROFUNG)"/>
    <property type="match status" value="1"/>
</dbReference>
<feature type="compositionally biased region" description="Polar residues" evidence="1">
    <location>
        <begin position="283"/>
        <end position="301"/>
    </location>
</feature>
<evidence type="ECO:0000313" key="3">
    <source>
        <dbReference type="EMBL" id="KAE8372008.1"/>
    </source>
</evidence>
<feature type="region of interest" description="Disordered" evidence="1">
    <location>
        <begin position="280"/>
        <end position="301"/>
    </location>
</feature>
<dbReference type="Gene3D" id="1.20.5.170">
    <property type="match status" value="1"/>
</dbReference>
<reference evidence="3 4" key="1">
    <citation type="submission" date="2019-04" db="EMBL/GenBank/DDBJ databases">
        <title>Friends and foes A comparative genomics studyof 23 Aspergillus species from section Flavi.</title>
        <authorList>
            <consortium name="DOE Joint Genome Institute"/>
            <person name="Kjaerbolling I."/>
            <person name="Vesth T."/>
            <person name="Frisvad J.C."/>
            <person name="Nybo J.L."/>
            <person name="Theobald S."/>
            <person name="Kildgaard S."/>
            <person name="Isbrandt T."/>
            <person name="Kuo A."/>
            <person name="Sato A."/>
            <person name="Lyhne E.K."/>
            <person name="Kogle M.E."/>
            <person name="Wiebenga A."/>
            <person name="Kun R.S."/>
            <person name="Lubbers R.J."/>
            <person name="Makela M.R."/>
            <person name="Barry K."/>
            <person name="Chovatia M."/>
            <person name="Clum A."/>
            <person name="Daum C."/>
            <person name="Haridas S."/>
            <person name="He G."/>
            <person name="LaButti K."/>
            <person name="Lipzen A."/>
            <person name="Mondo S."/>
            <person name="Riley R."/>
            <person name="Salamov A."/>
            <person name="Simmons B.A."/>
            <person name="Magnuson J.K."/>
            <person name="Henrissat B."/>
            <person name="Mortensen U.H."/>
            <person name="Larsen T.O."/>
            <person name="Devries R.P."/>
            <person name="Grigoriev I.V."/>
            <person name="Machida M."/>
            <person name="Baker S.E."/>
            <person name="Andersen M.R."/>
        </authorList>
    </citation>
    <scope>NUCLEOTIDE SEQUENCE [LARGE SCALE GENOMIC DNA]</scope>
    <source>
        <strain evidence="3 4">IBT 29228</strain>
    </source>
</reference>
<feature type="compositionally biased region" description="Basic and acidic residues" evidence="1">
    <location>
        <begin position="1"/>
        <end position="10"/>
    </location>
</feature>
<dbReference type="SUPFAM" id="SSF57959">
    <property type="entry name" value="Leucine zipper domain"/>
    <property type="match status" value="1"/>
</dbReference>
<evidence type="ECO:0000313" key="4">
    <source>
        <dbReference type="Proteomes" id="UP000326198"/>
    </source>
</evidence>
<dbReference type="OrthoDB" id="3555317at2759"/>
<evidence type="ECO:0000259" key="2">
    <source>
        <dbReference type="Pfam" id="PF00170"/>
    </source>
</evidence>
<dbReference type="AlphaFoldDB" id="A0A5N7ASZ5"/>
<dbReference type="InterPro" id="IPR004827">
    <property type="entry name" value="bZIP"/>
</dbReference>
<dbReference type="Proteomes" id="UP000326198">
    <property type="component" value="Unassembled WGS sequence"/>
</dbReference>
<sequence>MDEENNHHAPADSMITPCPTPDSLVESQQPENAGRMTAKVPSRKRGRPRKTIGTRLEKNRKDRRRTQVRLAQRAYRSRKQANVDCLHKRVEQLEVAAQKMSEAVIKFSDILLQSGTLNSHPSLAGHLRETVQICLSLAKDISDEDRPSTIAHGEISHLSSFAPISPGPQALPEGEGSSPLSTAHPSPYHSRYHPRSLSFFKPGDAAVMDASDFTEQLRIACLYEGLLILDNSSVPLDDLKRPFRLLLSLFTRASITSIFRSALHARLNKISYMNFKEVPSCPPSHTGQPSSQTSEQPGFDQQSIRHSPLASFSNQIIREIGGDWLDVQELANYLQQRDALLFIRPPKNMTDSSQSAVNARALIVALVNKAMCLGHSPGFRRSDVEQALHICTWHGTI</sequence>
<dbReference type="PANTHER" id="PTHR40618">
    <property type="entry name" value="B-ZIP TRANSCRIPTION FACTOR (EUROFUNG)-RELATED"/>
    <property type="match status" value="1"/>
</dbReference>
<keyword evidence="4" id="KW-1185">Reference proteome</keyword>
<accession>A0A5N7ASZ5</accession>
<feature type="domain" description="BZIP" evidence="2">
    <location>
        <begin position="59"/>
        <end position="104"/>
    </location>
</feature>
<organism evidence="3 4">
    <name type="scientific">Aspergillus bertholletiae</name>
    <dbReference type="NCBI Taxonomy" id="1226010"/>
    <lineage>
        <taxon>Eukaryota</taxon>
        <taxon>Fungi</taxon>
        <taxon>Dikarya</taxon>
        <taxon>Ascomycota</taxon>
        <taxon>Pezizomycotina</taxon>
        <taxon>Eurotiomycetes</taxon>
        <taxon>Eurotiomycetidae</taxon>
        <taxon>Eurotiales</taxon>
        <taxon>Aspergillaceae</taxon>
        <taxon>Aspergillus</taxon>
        <taxon>Aspergillus subgen. Circumdati</taxon>
    </lineage>
</organism>
<dbReference type="Pfam" id="PF00170">
    <property type="entry name" value="bZIP_1"/>
    <property type="match status" value="1"/>
</dbReference>
<name>A0A5N7ASZ5_9EURO</name>
<proteinExistence type="predicted"/>